<dbReference type="Proteomes" id="UP000629468">
    <property type="component" value="Unassembled WGS sequence"/>
</dbReference>
<sequence>MSSSQNVRRENPPAPGVVSLPGQTVGSGTTPASTTAPPRQQHKPGNKLAKKRKAPKAPNPELTLTDVTSTRVPAKKSGRTEEEKRAKRLLKRMQKTEKQDSRVQLVFTAAHSTVAILSNHGISCAMFGSLACNLYGDFRHPKDVDVLVLHPPADSKVPLYSDEDLKKRIADADPDHYYLKLPRNPEAPYRILYYHEKSLDCKVDILTPGTMHLPNLLPPSSSPNGTPVTTTTSSPNPSQIVTISGIPLVPFSLLLLHKLQGWSDHRSAPEQFKRHKQHQDAADIRKLLAMSNLVKPLQQIRPWTDNELFSPEFQVLTRERVKEYCKEFPMRAESWKLLGLETE</sequence>
<name>A0A8H7F9Z8_AGABI</name>
<reference evidence="2 3" key="1">
    <citation type="journal article" name="Sci. Rep.">
        <title>Telomere-to-telomere assembled and centromere annotated genomes of the two main subspecies of the button mushroom Agaricus bisporus reveal especially polymorphic chromosome ends.</title>
        <authorList>
            <person name="Sonnenberg A.S.M."/>
            <person name="Sedaghat-Telgerd N."/>
            <person name="Lavrijssen B."/>
            <person name="Ohm R.A."/>
            <person name="Hendrickx P.M."/>
            <person name="Scholtmeijer K."/>
            <person name="Baars J.J.P."/>
            <person name="van Peer A."/>
        </authorList>
    </citation>
    <scope>NUCLEOTIDE SEQUENCE [LARGE SCALE GENOMIC DNA]</scope>
    <source>
        <strain evidence="2 3">H119_p4</strain>
    </source>
</reference>
<protein>
    <submittedName>
        <fullName evidence="2">Uncharacterized protein</fullName>
    </submittedName>
</protein>
<feature type="region of interest" description="Disordered" evidence="1">
    <location>
        <begin position="215"/>
        <end position="237"/>
    </location>
</feature>
<evidence type="ECO:0000256" key="1">
    <source>
        <dbReference type="SAM" id="MobiDB-lite"/>
    </source>
</evidence>
<feature type="compositionally biased region" description="Low complexity" evidence="1">
    <location>
        <begin position="222"/>
        <end position="237"/>
    </location>
</feature>
<organism evidence="2 3">
    <name type="scientific">Agaricus bisporus var. burnettii</name>
    <dbReference type="NCBI Taxonomy" id="192524"/>
    <lineage>
        <taxon>Eukaryota</taxon>
        <taxon>Fungi</taxon>
        <taxon>Dikarya</taxon>
        <taxon>Basidiomycota</taxon>
        <taxon>Agaricomycotina</taxon>
        <taxon>Agaricomycetes</taxon>
        <taxon>Agaricomycetidae</taxon>
        <taxon>Agaricales</taxon>
        <taxon>Agaricineae</taxon>
        <taxon>Agaricaceae</taxon>
        <taxon>Agaricus</taxon>
    </lineage>
</organism>
<feature type="compositionally biased region" description="Low complexity" evidence="1">
    <location>
        <begin position="26"/>
        <end position="38"/>
    </location>
</feature>
<gene>
    <name evidence="2" type="ORF">Agabi119p4_26</name>
</gene>
<dbReference type="InterPro" id="IPR043519">
    <property type="entry name" value="NT_sf"/>
</dbReference>
<evidence type="ECO:0000313" key="2">
    <source>
        <dbReference type="EMBL" id="KAF7783861.1"/>
    </source>
</evidence>
<dbReference type="SUPFAM" id="SSF81301">
    <property type="entry name" value="Nucleotidyltransferase"/>
    <property type="match status" value="1"/>
</dbReference>
<dbReference type="AlphaFoldDB" id="A0A8H7F9Z8"/>
<comment type="caution">
    <text evidence="2">The sequence shown here is derived from an EMBL/GenBank/DDBJ whole genome shotgun (WGS) entry which is preliminary data.</text>
</comment>
<dbReference type="EMBL" id="JABXXO010000001">
    <property type="protein sequence ID" value="KAF7783861.1"/>
    <property type="molecule type" value="Genomic_DNA"/>
</dbReference>
<accession>A0A8H7F9Z8</accession>
<evidence type="ECO:0000313" key="3">
    <source>
        <dbReference type="Proteomes" id="UP000629468"/>
    </source>
</evidence>
<feature type="compositionally biased region" description="Basic residues" evidence="1">
    <location>
        <begin position="40"/>
        <end position="55"/>
    </location>
</feature>
<proteinExistence type="predicted"/>
<feature type="region of interest" description="Disordered" evidence="1">
    <location>
        <begin position="1"/>
        <end position="96"/>
    </location>
</feature>